<dbReference type="EnsemblMetazoa" id="PPA37630.1">
    <property type="protein sequence ID" value="PPA37630.1"/>
    <property type="gene ID" value="WBGene00275999"/>
</dbReference>
<feature type="compositionally biased region" description="Polar residues" evidence="1">
    <location>
        <begin position="248"/>
        <end position="257"/>
    </location>
</feature>
<reference evidence="4" key="1">
    <citation type="journal article" date="2008" name="Nat. Genet.">
        <title>The Pristionchus pacificus genome provides a unique perspective on nematode lifestyle and parasitism.</title>
        <authorList>
            <person name="Dieterich C."/>
            <person name="Clifton S.W."/>
            <person name="Schuster L.N."/>
            <person name="Chinwalla A."/>
            <person name="Delehaunty K."/>
            <person name="Dinkelacker I."/>
            <person name="Fulton L."/>
            <person name="Fulton R."/>
            <person name="Godfrey J."/>
            <person name="Minx P."/>
            <person name="Mitreva M."/>
            <person name="Roeseler W."/>
            <person name="Tian H."/>
            <person name="Witte H."/>
            <person name="Yang S.P."/>
            <person name="Wilson R.K."/>
            <person name="Sommer R.J."/>
        </authorList>
    </citation>
    <scope>NUCLEOTIDE SEQUENCE [LARGE SCALE GENOMIC DNA]</scope>
    <source>
        <strain evidence="4">PS312</strain>
    </source>
</reference>
<protein>
    <submittedName>
        <fullName evidence="3">Uncharacterized protein</fullName>
    </submittedName>
</protein>
<proteinExistence type="predicted"/>
<feature type="compositionally biased region" description="Polar residues" evidence="1">
    <location>
        <begin position="130"/>
        <end position="141"/>
    </location>
</feature>
<keyword evidence="2" id="KW-0812">Transmembrane</keyword>
<keyword evidence="2" id="KW-0472">Membrane</keyword>
<name>A0A454XQ69_PRIPA</name>
<evidence type="ECO:0000313" key="3">
    <source>
        <dbReference type="EnsemblMetazoa" id="PPA37630.1"/>
    </source>
</evidence>
<keyword evidence="2" id="KW-1133">Transmembrane helix</keyword>
<evidence type="ECO:0000313" key="4">
    <source>
        <dbReference type="Proteomes" id="UP000005239"/>
    </source>
</evidence>
<feature type="region of interest" description="Disordered" evidence="1">
    <location>
        <begin position="123"/>
        <end position="144"/>
    </location>
</feature>
<keyword evidence="4" id="KW-1185">Reference proteome</keyword>
<gene>
    <name evidence="3" type="primary">WBGene00275999</name>
</gene>
<reference evidence="3" key="2">
    <citation type="submission" date="2022-06" db="UniProtKB">
        <authorList>
            <consortium name="EnsemblMetazoa"/>
        </authorList>
    </citation>
    <scope>IDENTIFICATION</scope>
    <source>
        <strain evidence="3">PS312</strain>
    </source>
</reference>
<evidence type="ECO:0000256" key="2">
    <source>
        <dbReference type="SAM" id="Phobius"/>
    </source>
</evidence>
<accession>A0A8R1USE9</accession>
<sequence length="257" mass="29374">MYYGGPYSHNPFSLGQEFSFELIVFLVLFSIIIVFMVCVLPLLIKWLMTTLLTAPTPTPSVCVCPESHQAPVTTQWLQDQLCASHMSIDIEEFVTPCSTPPVQKASEHECRCDQQQDKITVVQAGDGENGPTSLPKSSTPSRRFARSLGCLTDERVNEKVRNMRADLAPLEMGGWNRFARKKKKRMLEKVREEDEKIEEEEKDVEKKDEVVDEEEKKEGEKKEEKEEENNREKVSSKKENSKTEQESEPQTTEVLMG</sequence>
<feature type="region of interest" description="Disordered" evidence="1">
    <location>
        <begin position="187"/>
        <end position="257"/>
    </location>
</feature>
<evidence type="ECO:0000256" key="1">
    <source>
        <dbReference type="SAM" id="MobiDB-lite"/>
    </source>
</evidence>
<organism evidence="3 4">
    <name type="scientific">Pristionchus pacificus</name>
    <name type="common">Parasitic nematode worm</name>
    <dbReference type="NCBI Taxonomy" id="54126"/>
    <lineage>
        <taxon>Eukaryota</taxon>
        <taxon>Metazoa</taxon>
        <taxon>Ecdysozoa</taxon>
        <taxon>Nematoda</taxon>
        <taxon>Chromadorea</taxon>
        <taxon>Rhabditida</taxon>
        <taxon>Rhabditina</taxon>
        <taxon>Diplogasteromorpha</taxon>
        <taxon>Diplogasteroidea</taxon>
        <taxon>Neodiplogasteridae</taxon>
        <taxon>Pristionchus</taxon>
    </lineage>
</organism>
<feature type="compositionally biased region" description="Basic and acidic residues" evidence="1">
    <location>
        <begin position="203"/>
        <end position="245"/>
    </location>
</feature>
<dbReference type="Proteomes" id="UP000005239">
    <property type="component" value="Unassembled WGS sequence"/>
</dbReference>
<feature type="transmembrane region" description="Helical" evidence="2">
    <location>
        <begin position="20"/>
        <end position="44"/>
    </location>
</feature>
<accession>A0A454XQ69</accession>
<dbReference type="AlphaFoldDB" id="A0A454XQ69"/>